<dbReference type="Proteomes" id="UP000836788">
    <property type="component" value="Chromosome 1"/>
</dbReference>
<accession>A0A8J9RYE6</accession>
<proteinExistence type="predicted"/>
<reference evidence="1" key="1">
    <citation type="submission" date="2022-02" db="EMBL/GenBank/DDBJ databases">
        <authorList>
            <person name="Giguere J D."/>
        </authorList>
    </citation>
    <scope>NUCLEOTIDE SEQUENCE</scope>
    <source>
        <strain evidence="1">CCAP 1055/1</strain>
    </source>
</reference>
<evidence type="ECO:0000313" key="1">
    <source>
        <dbReference type="EMBL" id="CAG9277120.1"/>
    </source>
</evidence>
<dbReference type="EMBL" id="OU594942">
    <property type="protein sequence ID" value="CAG9277120.1"/>
    <property type="molecule type" value="Genomic_DNA"/>
</dbReference>
<gene>
    <name evidence="1" type="ORF">PTTT1_LOCUS2852</name>
</gene>
<sequence length="235" mass="25802">MTTSTRILLRTELVATLILVLGPLLLPGCHGFPRVLVRQGTSRVISPARRGLLYASLEDETTLSSGSRRKCLQISLQSFILSTMTSVGFANAAMKSDQNVFKVGKDLTDEEALARFNEGRKSLKYLLDNFDQICTGGGDNIRRYLGTVGTTSGLWGISKVMRSLQDKAEDVIEFTETMNEVDASLRGADSAAYMAIFVSTSSSSTPPEKYFEDARIESKRALQAMNELAEQIDIK</sequence>
<organism evidence="1">
    <name type="scientific">Phaeodactylum tricornutum</name>
    <name type="common">Diatom</name>
    <dbReference type="NCBI Taxonomy" id="2850"/>
    <lineage>
        <taxon>Eukaryota</taxon>
        <taxon>Sar</taxon>
        <taxon>Stramenopiles</taxon>
        <taxon>Ochrophyta</taxon>
        <taxon>Bacillariophyta</taxon>
        <taxon>Bacillariophyceae</taxon>
        <taxon>Bacillariophycidae</taxon>
        <taxon>Naviculales</taxon>
        <taxon>Phaeodactylaceae</taxon>
        <taxon>Phaeodactylum</taxon>
    </lineage>
</organism>
<name>A0A8J9RYE6_PHATR</name>
<dbReference type="AlphaFoldDB" id="A0A8J9RYE6"/>
<protein>
    <submittedName>
        <fullName evidence="1">Uncharacterized protein</fullName>
    </submittedName>
</protein>